<gene>
    <name evidence="1" type="ORF">CQ12_32400</name>
</gene>
<name>A0A0R3M746_9BRAD</name>
<sequence>MVRWWARHPRRWRKVVSLRHWKKEGGDEFDKMVLQYKKHPFPEQGPPRTEPLQRLLTNEECLDEARKFFEYADIERYRGSPHKL</sequence>
<organism evidence="1 2">
    <name type="scientific">Bradyrhizobium jicamae</name>
    <dbReference type="NCBI Taxonomy" id="280332"/>
    <lineage>
        <taxon>Bacteria</taxon>
        <taxon>Pseudomonadati</taxon>
        <taxon>Pseudomonadota</taxon>
        <taxon>Alphaproteobacteria</taxon>
        <taxon>Hyphomicrobiales</taxon>
        <taxon>Nitrobacteraceae</taxon>
        <taxon>Bradyrhizobium</taxon>
    </lineage>
</organism>
<accession>A0A0R3M746</accession>
<dbReference type="RefSeq" id="WP_057833368.1">
    <property type="nucleotide sequence ID" value="NZ_LLXZ01000002.1"/>
</dbReference>
<keyword evidence="2" id="KW-1185">Reference proteome</keyword>
<dbReference type="Proteomes" id="UP000050863">
    <property type="component" value="Unassembled WGS sequence"/>
</dbReference>
<comment type="caution">
    <text evidence="1">The sequence shown here is derived from an EMBL/GenBank/DDBJ whole genome shotgun (WGS) entry which is preliminary data.</text>
</comment>
<proteinExistence type="predicted"/>
<dbReference type="AlphaFoldDB" id="A0A0R3M746"/>
<dbReference type="OrthoDB" id="9802676at2"/>
<evidence type="ECO:0000313" key="2">
    <source>
        <dbReference type="Proteomes" id="UP000050863"/>
    </source>
</evidence>
<protein>
    <submittedName>
        <fullName evidence="1">Uncharacterized protein</fullName>
    </submittedName>
</protein>
<reference evidence="1 2" key="1">
    <citation type="submission" date="2014-03" db="EMBL/GenBank/DDBJ databases">
        <title>Bradyrhizobium valentinum sp. nov., isolated from effective nodules of Lupinus mariae-josephae, a lupine endemic of basic-lime soils in Eastern Spain.</title>
        <authorList>
            <person name="Duran D."/>
            <person name="Rey L."/>
            <person name="Navarro A."/>
            <person name="Busquets A."/>
            <person name="Imperial J."/>
            <person name="Ruiz-Argueso T."/>
        </authorList>
    </citation>
    <scope>NUCLEOTIDE SEQUENCE [LARGE SCALE GENOMIC DNA]</scope>
    <source>
        <strain evidence="1 2">PAC68</strain>
    </source>
</reference>
<evidence type="ECO:0000313" key="1">
    <source>
        <dbReference type="EMBL" id="KRR15848.1"/>
    </source>
</evidence>
<dbReference type="EMBL" id="LLXZ01000002">
    <property type="protein sequence ID" value="KRR15848.1"/>
    <property type="molecule type" value="Genomic_DNA"/>
</dbReference>